<proteinExistence type="inferred from homology"/>
<dbReference type="InterPro" id="IPR029058">
    <property type="entry name" value="AB_hydrolase_fold"/>
</dbReference>
<dbReference type="GO" id="GO:0016787">
    <property type="term" value="F:hydrolase activity"/>
    <property type="evidence" value="ECO:0007669"/>
    <property type="project" value="UniProtKB-KW"/>
</dbReference>
<dbReference type="Pfam" id="PF08386">
    <property type="entry name" value="Abhydrolase_4"/>
    <property type="match status" value="1"/>
</dbReference>
<dbReference type="Gene3D" id="3.40.50.1820">
    <property type="entry name" value="alpha/beta hydrolase"/>
    <property type="match status" value="1"/>
</dbReference>
<organism evidence="7 8">
    <name type="scientific">Streptodolium elevatio</name>
    <dbReference type="NCBI Taxonomy" id="3157996"/>
    <lineage>
        <taxon>Bacteria</taxon>
        <taxon>Bacillati</taxon>
        <taxon>Actinomycetota</taxon>
        <taxon>Actinomycetes</taxon>
        <taxon>Kitasatosporales</taxon>
        <taxon>Streptomycetaceae</taxon>
        <taxon>Streptodolium</taxon>
    </lineage>
</organism>
<dbReference type="PANTHER" id="PTHR43248:SF29">
    <property type="entry name" value="TRIPEPTIDYL AMINOPEPTIDASE"/>
    <property type="match status" value="1"/>
</dbReference>
<dbReference type="InterPro" id="IPR013595">
    <property type="entry name" value="Pept_S33_TAP-like_C"/>
</dbReference>
<dbReference type="InterPro" id="IPR051601">
    <property type="entry name" value="Serine_prot/Carboxylest_S33"/>
</dbReference>
<evidence type="ECO:0000256" key="4">
    <source>
        <dbReference type="SAM" id="MobiDB-lite"/>
    </source>
</evidence>
<protein>
    <submittedName>
        <fullName evidence="7">Alpha/beta hydrolase</fullName>
    </submittedName>
</protein>
<evidence type="ECO:0000313" key="7">
    <source>
        <dbReference type="EMBL" id="MEU8134874.1"/>
    </source>
</evidence>
<dbReference type="SUPFAM" id="SSF53474">
    <property type="entry name" value="alpha/beta-Hydrolases"/>
    <property type="match status" value="1"/>
</dbReference>
<sequence>MTATRVVRPRRPHARPIRRAAVASAALLLAGSLTTATPPAAADTPPPPGSGPEAAPEAAPEAPPAPGVTWGSCPAGAPATERCGTIRVPLDHDRPGDPATLRIGVSRSPATGRAAERQGILVFNFGGPGAAGVGSAASLARSLPEPVRRAYDVVGFDLRGRATSSRLDCLDLATFARAPKPDTALTTPAGQKAITEAARVFAEGCRADSPEMLPYLTTRQIAEDVDALREAFGETKINYLGYSYGSYLGAVYGQLHPDRVRRMLLDSVVDPTKVWYETGFAQARAFRERQRDWAEWVARHETTYRMGKTRSDVLAQWDRAREELAAKPADGVFGGTEFDLMTIANLYSDRQWPRLAAAVSAYRVRGDAAPMRDLKGPVTGDDENFESVMQAVTCADAPAPDDPAVFAADTVRLKAEHGYLGATVAAAGACLYLQSNTLPPVTVDGAGLPGVLLVQGSRDPATPYAGAVRMRTALPSSRLLTVDGSGNHGQFVGGGKCVDDAGAAYLARGELPARDWSCPALPPPTPDTRVAPGDTRTHPAVP</sequence>
<gene>
    <name evidence="7" type="ORF">AB0C36_15315</name>
</gene>
<evidence type="ECO:0000313" key="8">
    <source>
        <dbReference type="Proteomes" id="UP001551482"/>
    </source>
</evidence>
<comment type="similarity">
    <text evidence="1">Belongs to the peptidase S33 family.</text>
</comment>
<feature type="region of interest" description="Disordered" evidence="4">
    <location>
        <begin position="515"/>
        <end position="542"/>
    </location>
</feature>
<evidence type="ECO:0000256" key="2">
    <source>
        <dbReference type="ARBA" id="ARBA00022729"/>
    </source>
</evidence>
<feature type="region of interest" description="Disordered" evidence="4">
    <location>
        <begin position="34"/>
        <end position="73"/>
    </location>
</feature>
<accession>A0ABV3DI46</accession>
<evidence type="ECO:0000256" key="5">
    <source>
        <dbReference type="SAM" id="SignalP"/>
    </source>
</evidence>
<evidence type="ECO:0000256" key="1">
    <source>
        <dbReference type="ARBA" id="ARBA00010088"/>
    </source>
</evidence>
<feature type="domain" description="Peptidase S33 tripeptidyl aminopeptidase-like C-terminal" evidence="6">
    <location>
        <begin position="425"/>
        <end position="518"/>
    </location>
</feature>
<dbReference type="Proteomes" id="UP001551482">
    <property type="component" value="Unassembled WGS sequence"/>
</dbReference>
<name>A0ABV3DI46_9ACTN</name>
<feature type="region of interest" description="Disordered" evidence="4">
    <location>
        <begin position="88"/>
        <end position="110"/>
    </location>
</feature>
<comment type="caution">
    <text evidence="7">The sequence shown here is derived from an EMBL/GenBank/DDBJ whole genome shotgun (WGS) entry which is preliminary data.</text>
</comment>
<keyword evidence="8" id="KW-1185">Reference proteome</keyword>
<dbReference type="EMBL" id="JBEZFP010000033">
    <property type="protein sequence ID" value="MEU8134874.1"/>
    <property type="molecule type" value="Genomic_DNA"/>
</dbReference>
<evidence type="ECO:0000259" key="6">
    <source>
        <dbReference type="Pfam" id="PF08386"/>
    </source>
</evidence>
<dbReference type="RefSeq" id="WP_358353903.1">
    <property type="nucleotide sequence ID" value="NZ_JBEZFP010000033.1"/>
</dbReference>
<feature type="compositionally biased region" description="Low complexity" evidence="4">
    <location>
        <begin position="51"/>
        <end position="60"/>
    </location>
</feature>
<keyword evidence="3 7" id="KW-0378">Hydrolase</keyword>
<feature type="signal peptide" evidence="5">
    <location>
        <begin position="1"/>
        <end position="41"/>
    </location>
</feature>
<feature type="compositionally biased region" description="Low complexity" evidence="4">
    <location>
        <begin position="34"/>
        <end position="43"/>
    </location>
</feature>
<reference evidence="7 8" key="1">
    <citation type="submission" date="2024-06" db="EMBL/GenBank/DDBJ databases">
        <title>The Natural Products Discovery Center: Release of the First 8490 Sequenced Strains for Exploring Actinobacteria Biosynthetic Diversity.</title>
        <authorList>
            <person name="Kalkreuter E."/>
            <person name="Kautsar S.A."/>
            <person name="Yang D."/>
            <person name="Bader C.D."/>
            <person name="Teijaro C.N."/>
            <person name="Fluegel L."/>
            <person name="Davis C.M."/>
            <person name="Simpson J.R."/>
            <person name="Lauterbach L."/>
            <person name="Steele A.D."/>
            <person name="Gui C."/>
            <person name="Meng S."/>
            <person name="Li G."/>
            <person name="Viehrig K."/>
            <person name="Ye F."/>
            <person name="Su P."/>
            <person name="Kiefer A.F."/>
            <person name="Nichols A."/>
            <person name="Cepeda A.J."/>
            <person name="Yan W."/>
            <person name="Fan B."/>
            <person name="Jiang Y."/>
            <person name="Adhikari A."/>
            <person name="Zheng C.-J."/>
            <person name="Schuster L."/>
            <person name="Cowan T.M."/>
            <person name="Smanski M.J."/>
            <person name="Chevrette M.G."/>
            <person name="De Carvalho L.P.S."/>
            <person name="Shen B."/>
        </authorList>
    </citation>
    <scope>NUCLEOTIDE SEQUENCE [LARGE SCALE GENOMIC DNA]</scope>
    <source>
        <strain evidence="7 8">NPDC048946</strain>
    </source>
</reference>
<dbReference type="PANTHER" id="PTHR43248">
    <property type="entry name" value="2-SUCCINYL-6-HYDROXY-2,4-CYCLOHEXADIENE-1-CARBOXYLATE SYNTHASE"/>
    <property type="match status" value="1"/>
</dbReference>
<evidence type="ECO:0000256" key="3">
    <source>
        <dbReference type="ARBA" id="ARBA00022801"/>
    </source>
</evidence>
<feature type="chain" id="PRO_5045807747" evidence="5">
    <location>
        <begin position="42"/>
        <end position="542"/>
    </location>
</feature>
<keyword evidence="2 5" id="KW-0732">Signal</keyword>